<dbReference type="EMBL" id="CP046640">
    <property type="protein sequence ID" value="QTL96552.1"/>
    <property type="molecule type" value="Genomic_DNA"/>
</dbReference>
<dbReference type="KEGG" id="ifn:GM661_00495"/>
<evidence type="ECO:0000313" key="2">
    <source>
        <dbReference type="Proteomes" id="UP000665020"/>
    </source>
</evidence>
<reference evidence="1" key="1">
    <citation type="submission" date="2019-12" db="EMBL/GenBank/DDBJ databases">
        <authorList>
            <person name="zhang j."/>
            <person name="sun C.M."/>
        </authorList>
    </citation>
    <scope>NUCLEOTIDE SEQUENCE</scope>
    <source>
        <strain evidence="1">NS-1</strain>
    </source>
</reference>
<protein>
    <submittedName>
        <fullName evidence="1">Uncharacterized protein</fullName>
    </submittedName>
</protein>
<evidence type="ECO:0000313" key="1">
    <source>
        <dbReference type="EMBL" id="QTL96552.1"/>
    </source>
</evidence>
<accession>A0A8A7KFA0</accession>
<dbReference type="AlphaFoldDB" id="A0A8A7KFA0"/>
<proteinExistence type="predicted"/>
<name>A0A8A7KFA0_9FIRM</name>
<keyword evidence="2" id="KW-1185">Reference proteome</keyword>
<organism evidence="1 2">
    <name type="scientific">Iocasia fonsfrigidae</name>
    <dbReference type="NCBI Taxonomy" id="2682810"/>
    <lineage>
        <taxon>Bacteria</taxon>
        <taxon>Bacillati</taxon>
        <taxon>Bacillota</taxon>
        <taxon>Clostridia</taxon>
        <taxon>Halanaerobiales</taxon>
        <taxon>Halanaerobiaceae</taxon>
        <taxon>Iocasia</taxon>
    </lineage>
</organism>
<sequence>MVSLIKPDWFEKWVIVDEDGWHLKKEAPEKVKEEFEVYMKEINEDMLSFE</sequence>
<dbReference type="RefSeq" id="WP_230868270.1">
    <property type="nucleotide sequence ID" value="NZ_CP046640.1"/>
</dbReference>
<gene>
    <name evidence="1" type="ORF">GM661_00495</name>
</gene>
<dbReference type="Proteomes" id="UP000665020">
    <property type="component" value="Chromosome"/>
</dbReference>